<dbReference type="PANTHER" id="PTHR34524">
    <property type="entry name" value="CALCYPHOSIN"/>
    <property type="match status" value="1"/>
</dbReference>
<dbReference type="SUPFAM" id="SSF47473">
    <property type="entry name" value="EF-hand"/>
    <property type="match status" value="1"/>
</dbReference>
<organism evidence="9">
    <name type="scientific">Hymenolepis diminuta</name>
    <name type="common">Rat tapeworm</name>
    <dbReference type="NCBI Taxonomy" id="6216"/>
    <lineage>
        <taxon>Eukaryota</taxon>
        <taxon>Metazoa</taxon>
        <taxon>Spiralia</taxon>
        <taxon>Lophotrochozoa</taxon>
        <taxon>Platyhelminthes</taxon>
        <taxon>Cestoda</taxon>
        <taxon>Eucestoda</taxon>
        <taxon>Cyclophyllidea</taxon>
        <taxon>Hymenolepididae</taxon>
        <taxon>Hymenolepis</taxon>
    </lineage>
</organism>
<dbReference type="InterPro" id="IPR011992">
    <property type="entry name" value="EF-hand-dom_pair"/>
</dbReference>
<feature type="domain" description="EF-hand" evidence="4">
    <location>
        <begin position="111"/>
        <end position="146"/>
    </location>
</feature>
<reference evidence="9" key="1">
    <citation type="submission" date="2017-02" db="UniProtKB">
        <authorList>
            <consortium name="WormBaseParasite"/>
        </authorList>
    </citation>
    <scope>IDENTIFICATION</scope>
</reference>
<evidence type="ECO:0000259" key="4">
    <source>
        <dbReference type="PROSITE" id="PS50222"/>
    </source>
</evidence>
<dbReference type="EMBL" id="UYSG01011057">
    <property type="protein sequence ID" value="VDL60603.1"/>
    <property type="molecule type" value="Genomic_DNA"/>
</dbReference>
<dbReference type="Proteomes" id="UP000321570">
    <property type="component" value="Unassembled WGS sequence"/>
</dbReference>
<dbReference type="InterPro" id="IPR051581">
    <property type="entry name" value="Ca-bind"/>
</dbReference>
<evidence type="ECO:0000256" key="1">
    <source>
        <dbReference type="ARBA" id="ARBA00022723"/>
    </source>
</evidence>
<sequence length="208" mass="24089">MSQSMNEQRELKMNSQRKLAQAKTPLEKLRYMCLSRGASGINGLARQFRIIDDDGNKHLSKEEFAKGCHDFKVDLTKEEIDQVFAEIDRDGSNSLSFDEFLEALRPPMPESRKKLVEMVFKKMDKTGDGVITVDDLKGIYNTRNHPKYLNGELSEKDILREYLKTFECRGDVDGIVTWQEFLNYYSGVSSSIDEDIYFDLMIRNAYKI</sequence>
<evidence type="ECO:0000313" key="6">
    <source>
        <dbReference type="EMBL" id="VUZ43286.1"/>
    </source>
</evidence>
<protein>
    <submittedName>
        <fullName evidence="9">Calcyphosin-like protein</fullName>
    </submittedName>
</protein>
<evidence type="ECO:0000313" key="9">
    <source>
        <dbReference type="WBParaSite" id="HDID_0000828701-mRNA-1"/>
    </source>
</evidence>
<keyword evidence="2" id="KW-0677">Repeat</keyword>
<evidence type="ECO:0000256" key="3">
    <source>
        <dbReference type="ARBA" id="ARBA00022837"/>
    </source>
</evidence>
<dbReference type="InterPro" id="IPR002048">
    <property type="entry name" value="EF_hand_dom"/>
</dbReference>
<dbReference type="AlphaFoldDB" id="A0A0R3SSK6"/>
<accession>A0A0R3SSK6</accession>
<dbReference type="EMBL" id="CABIJS010000111">
    <property type="protein sequence ID" value="VUZ43286.1"/>
    <property type="molecule type" value="Genomic_DNA"/>
</dbReference>
<evidence type="ECO:0000313" key="8">
    <source>
        <dbReference type="Proteomes" id="UP000321570"/>
    </source>
</evidence>
<keyword evidence="1" id="KW-0479">Metal-binding</keyword>
<reference evidence="5 7" key="2">
    <citation type="submission" date="2018-11" db="EMBL/GenBank/DDBJ databases">
        <authorList>
            <consortium name="Pathogen Informatics"/>
        </authorList>
    </citation>
    <scope>NUCLEOTIDE SEQUENCE [LARGE SCALE GENOMIC DNA]</scope>
</reference>
<feature type="domain" description="EF-hand" evidence="4">
    <location>
        <begin position="75"/>
        <end position="110"/>
    </location>
</feature>
<keyword evidence="8" id="KW-1185">Reference proteome</keyword>
<reference evidence="6 8" key="3">
    <citation type="submission" date="2019-07" db="EMBL/GenBank/DDBJ databases">
        <authorList>
            <person name="Jastrzebski P J."/>
            <person name="Paukszto L."/>
            <person name="Jastrzebski P J."/>
        </authorList>
    </citation>
    <scope>NUCLEOTIDE SEQUENCE [LARGE SCALE GENOMIC DNA]</scope>
    <source>
        <strain evidence="6 8">WMS-il1</strain>
    </source>
</reference>
<dbReference type="InterPro" id="IPR018247">
    <property type="entry name" value="EF_Hand_1_Ca_BS"/>
</dbReference>
<feature type="domain" description="EF-hand" evidence="4">
    <location>
        <begin position="39"/>
        <end position="74"/>
    </location>
</feature>
<dbReference type="Pfam" id="PF13499">
    <property type="entry name" value="EF-hand_7"/>
    <property type="match status" value="1"/>
</dbReference>
<keyword evidence="3" id="KW-0106">Calcium</keyword>
<dbReference type="Proteomes" id="UP000274504">
    <property type="component" value="Unassembled WGS sequence"/>
</dbReference>
<evidence type="ECO:0000313" key="5">
    <source>
        <dbReference type="EMBL" id="VDL60603.1"/>
    </source>
</evidence>
<proteinExistence type="predicted"/>
<dbReference type="SMART" id="SM00054">
    <property type="entry name" value="EFh"/>
    <property type="match status" value="3"/>
</dbReference>
<dbReference type="GO" id="GO:0005509">
    <property type="term" value="F:calcium ion binding"/>
    <property type="evidence" value="ECO:0007669"/>
    <property type="project" value="InterPro"/>
</dbReference>
<dbReference type="WBParaSite" id="HDID_0000828701-mRNA-1">
    <property type="protein sequence ID" value="HDID_0000828701-mRNA-1"/>
    <property type="gene ID" value="HDID_0000828701"/>
</dbReference>
<dbReference type="PROSITE" id="PS50222">
    <property type="entry name" value="EF_HAND_2"/>
    <property type="match status" value="3"/>
</dbReference>
<dbReference type="PROSITE" id="PS00018">
    <property type="entry name" value="EF_HAND_1"/>
    <property type="match status" value="2"/>
</dbReference>
<evidence type="ECO:0000256" key="2">
    <source>
        <dbReference type="ARBA" id="ARBA00022737"/>
    </source>
</evidence>
<dbReference type="Gene3D" id="1.10.238.10">
    <property type="entry name" value="EF-hand"/>
    <property type="match status" value="2"/>
</dbReference>
<dbReference type="PANTHER" id="PTHR34524:SF6">
    <property type="entry name" value="CALCYPHOSINE LIKE"/>
    <property type="match status" value="1"/>
</dbReference>
<gene>
    <name evidence="5" type="ORF">HDID_LOCUS8285</name>
    <name evidence="6" type="ORF">WMSIL1_LOCUS3988</name>
</gene>
<name>A0A0R3SSK6_HYMDI</name>
<dbReference type="CDD" id="cd00051">
    <property type="entry name" value="EFh"/>
    <property type="match status" value="1"/>
</dbReference>
<dbReference type="STRING" id="6216.A0A0R3SSK6"/>
<dbReference type="OrthoDB" id="444540at2759"/>
<evidence type="ECO:0000313" key="7">
    <source>
        <dbReference type="Proteomes" id="UP000274504"/>
    </source>
</evidence>
<dbReference type="Pfam" id="PF13202">
    <property type="entry name" value="EF-hand_5"/>
    <property type="match status" value="1"/>
</dbReference>